<name>A0A0K0DHI8_ANGCA</name>
<dbReference type="WBParaSite" id="ACAC_0001065701-mRNA-1">
    <property type="protein sequence ID" value="ACAC_0001065701-mRNA-1"/>
    <property type="gene ID" value="ACAC_0001065701"/>
</dbReference>
<accession>A0A0K0DHI8</accession>
<dbReference type="AlphaFoldDB" id="A0A0K0DHI8"/>
<evidence type="ECO:0000313" key="1">
    <source>
        <dbReference type="Proteomes" id="UP000035642"/>
    </source>
</evidence>
<protein>
    <submittedName>
        <fullName evidence="2">BZIP domain-containing protein</fullName>
    </submittedName>
</protein>
<dbReference type="Proteomes" id="UP000035642">
    <property type="component" value="Unassembled WGS sequence"/>
</dbReference>
<keyword evidence="1" id="KW-1185">Reference proteome</keyword>
<evidence type="ECO:0000313" key="2">
    <source>
        <dbReference type="WBParaSite" id="ACAC_0001065701-mRNA-1"/>
    </source>
</evidence>
<organism evidence="1 2">
    <name type="scientific">Angiostrongylus cantonensis</name>
    <name type="common">Rat lungworm</name>
    <dbReference type="NCBI Taxonomy" id="6313"/>
    <lineage>
        <taxon>Eukaryota</taxon>
        <taxon>Metazoa</taxon>
        <taxon>Ecdysozoa</taxon>
        <taxon>Nematoda</taxon>
        <taxon>Chromadorea</taxon>
        <taxon>Rhabditida</taxon>
        <taxon>Rhabditina</taxon>
        <taxon>Rhabditomorpha</taxon>
        <taxon>Strongyloidea</taxon>
        <taxon>Metastrongylidae</taxon>
        <taxon>Angiostrongylus</taxon>
    </lineage>
</organism>
<sequence length="96" mass="10801">MPLSTTYDWLIQQPHVNAMKAESSKVTNRRLSPENLKRIRQRGKARAAVNRELTSELAKRCRQAIKEGLIERGAAVVVEGAEAGKSIRKARRSFTN</sequence>
<proteinExistence type="predicted"/>
<reference evidence="1" key="1">
    <citation type="submission" date="2012-09" db="EMBL/GenBank/DDBJ databases">
        <authorList>
            <person name="Martin A.A."/>
        </authorList>
    </citation>
    <scope>NUCLEOTIDE SEQUENCE</scope>
</reference>
<reference evidence="2" key="2">
    <citation type="submission" date="2017-02" db="UniProtKB">
        <authorList>
            <consortium name="WormBaseParasite"/>
        </authorList>
    </citation>
    <scope>IDENTIFICATION</scope>
</reference>